<dbReference type="Proteomes" id="UP001596303">
    <property type="component" value="Unassembled WGS sequence"/>
</dbReference>
<evidence type="ECO:0000313" key="2">
    <source>
        <dbReference type="EMBL" id="MFC6197141.1"/>
    </source>
</evidence>
<dbReference type="SUPFAM" id="SSF54637">
    <property type="entry name" value="Thioesterase/thiol ester dehydrase-isomerase"/>
    <property type="match status" value="1"/>
</dbReference>
<proteinExistence type="predicted"/>
<keyword evidence="3" id="KW-1185">Reference proteome</keyword>
<dbReference type="EMBL" id="JBHSSW010000004">
    <property type="protein sequence ID" value="MFC6197141.1"/>
    <property type="molecule type" value="Genomic_DNA"/>
</dbReference>
<comment type="caution">
    <text evidence="2">The sequence shown here is derived from an EMBL/GenBank/DDBJ whole genome shotgun (WGS) entry which is preliminary data.</text>
</comment>
<keyword evidence="2" id="KW-0378">Hydrolase</keyword>
<gene>
    <name evidence="2" type="ORF">ACFQDM_03585</name>
</gene>
<reference evidence="3" key="1">
    <citation type="journal article" date="2019" name="Int. J. Syst. Evol. Microbiol.">
        <title>The Global Catalogue of Microorganisms (GCM) 10K type strain sequencing project: providing services to taxonomists for standard genome sequencing and annotation.</title>
        <authorList>
            <consortium name="The Broad Institute Genomics Platform"/>
            <consortium name="The Broad Institute Genome Sequencing Center for Infectious Disease"/>
            <person name="Wu L."/>
            <person name="Ma J."/>
        </authorList>
    </citation>
    <scope>NUCLEOTIDE SEQUENCE [LARGE SCALE GENOMIC DNA]</scope>
    <source>
        <strain evidence="3">CGMCC-1.15741</strain>
    </source>
</reference>
<dbReference type="CDD" id="cd03443">
    <property type="entry name" value="PaaI_thioesterase"/>
    <property type="match status" value="1"/>
</dbReference>
<name>A0ABW1S6H8_9PROT</name>
<dbReference type="Gene3D" id="3.10.129.10">
    <property type="entry name" value="Hotdog Thioesterase"/>
    <property type="match status" value="1"/>
</dbReference>
<accession>A0ABW1S6H8</accession>
<feature type="domain" description="Thioesterase" evidence="1">
    <location>
        <begin position="60"/>
        <end position="132"/>
    </location>
</feature>
<dbReference type="InterPro" id="IPR029069">
    <property type="entry name" value="HotDog_dom_sf"/>
</dbReference>
<dbReference type="EC" id="3.1.2.-" evidence="2"/>
<evidence type="ECO:0000313" key="3">
    <source>
        <dbReference type="Proteomes" id="UP001596303"/>
    </source>
</evidence>
<dbReference type="GO" id="GO:0016787">
    <property type="term" value="F:hydrolase activity"/>
    <property type="evidence" value="ECO:0007669"/>
    <property type="project" value="UniProtKB-KW"/>
</dbReference>
<organism evidence="2 3">
    <name type="scientific">Ponticaulis profundi</name>
    <dbReference type="NCBI Taxonomy" id="2665222"/>
    <lineage>
        <taxon>Bacteria</taxon>
        <taxon>Pseudomonadati</taxon>
        <taxon>Pseudomonadota</taxon>
        <taxon>Alphaproteobacteria</taxon>
        <taxon>Hyphomonadales</taxon>
        <taxon>Hyphomonadaceae</taxon>
        <taxon>Ponticaulis</taxon>
    </lineage>
</organism>
<protein>
    <submittedName>
        <fullName evidence="2">PaaI family thioesterase</fullName>
        <ecNumber evidence="2">3.1.2.-</ecNumber>
    </submittedName>
</protein>
<dbReference type="Pfam" id="PF03061">
    <property type="entry name" value="4HBT"/>
    <property type="match status" value="1"/>
</dbReference>
<dbReference type="RefSeq" id="WP_377375590.1">
    <property type="nucleotide sequence ID" value="NZ_JBHSSW010000004.1"/>
</dbReference>
<dbReference type="InterPro" id="IPR006683">
    <property type="entry name" value="Thioestr_dom"/>
</dbReference>
<evidence type="ECO:0000259" key="1">
    <source>
        <dbReference type="Pfam" id="PF03061"/>
    </source>
</evidence>
<sequence length="155" mass="16451">MIDSLSLNAEHAPEWRWTQPNEDGKGFAALIGPIQYRRVGKGKAQARFLANPDKHSNPLGGVHGAFQAAFAELCLGLPLVVENTLPAGGCVTVDLSLQYYANSAPGEPLIADVELVKETGRMAFIRGTLSQGGTLMTGFNAIMRKLSAPVSQTSA</sequence>